<comment type="caution">
    <text evidence="1">The sequence shown here is derived from an EMBL/GenBank/DDBJ whole genome shotgun (WGS) entry which is preliminary data.</text>
</comment>
<organism evidence="1 2">
    <name type="scientific">Elysia crispata</name>
    <name type="common">lettuce slug</name>
    <dbReference type="NCBI Taxonomy" id="231223"/>
    <lineage>
        <taxon>Eukaryota</taxon>
        <taxon>Metazoa</taxon>
        <taxon>Spiralia</taxon>
        <taxon>Lophotrochozoa</taxon>
        <taxon>Mollusca</taxon>
        <taxon>Gastropoda</taxon>
        <taxon>Heterobranchia</taxon>
        <taxon>Euthyneura</taxon>
        <taxon>Panpulmonata</taxon>
        <taxon>Sacoglossa</taxon>
        <taxon>Placobranchoidea</taxon>
        <taxon>Plakobranchidae</taxon>
        <taxon>Elysia</taxon>
    </lineage>
</organism>
<dbReference type="Gene3D" id="3.10.100.10">
    <property type="entry name" value="Mannose-Binding Protein A, subunit A"/>
    <property type="match status" value="1"/>
</dbReference>
<gene>
    <name evidence="1" type="ORF">RRG08_029006</name>
</gene>
<dbReference type="InterPro" id="IPR016187">
    <property type="entry name" value="CTDL_fold"/>
</dbReference>
<dbReference type="SUPFAM" id="SSF56436">
    <property type="entry name" value="C-type lectin-like"/>
    <property type="match status" value="1"/>
</dbReference>
<dbReference type="AlphaFoldDB" id="A0AAE1ECB5"/>
<dbReference type="InterPro" id="IPR016186">
    <property type="entry name" value="C-type_lectin-like/link_sf"/>
</dbReference>
<proteinExistence type="predicted"/>
<keyword evidence="2" id="KW-1185">Reference proteome</keyword>
<reference evidence="1" key="1">
    <citation type="journal article" date="2023" name="G3 (Bethesda)">
        <title>A reference genome for the long-term kleptoplast-retaining sea slug Elysia crispata morphotype clarki.</title>
        <authorList>
            <person name="Eastman K.E."/>
            <person name="Pendleton A.L."/>
            <person name="Shaikh M.A."/>
            <person name="Suttiyut T."/>
            <person name="Ogas R."/>
            <person name="Tomko P."/>
            <person name="Gavelis G."/>
            <person name="Widhalm J.R."/>
            <person name="Wisecaver J.H."/>
        </authorList>
    </citation>
    <scope>NUCLEOTIDE SEQUENCE</scope>
    <source>
        <strain evidence="1">ECLA1</strain>
    </source>
</reference>
<evidence type="ECO:0000313" key="1">
    <source>
        <dbReference type="EMBL" id="KAK3802276.1"/>
    </source>
</evidence>
<name>A0AAE1ECB5_9GAST</name>
<evidence type="ECO:0008006" key="3">
    <source>
        <dbReference type="Google" id="ProtNLM"/>
    </source>
</evidence>
<accession>A0AAE1ECB5</accession>
<protein>
    <recommendedName>
        <fullName evidence="3">C-type lectin domain-containing protein</fullName>
    </recommendedName>
</protein>
<dbReference type="EMBL" id="JAWDGP010000257">
    <property type="protein sequence ID" value="KAK3802276.1"/>
    <property type="molecule type" value="Genomic_DNA"/>
</dbReference>
<dbReference type="Proteomes" id="UP001283361">
    <property type="component" value="Unassembled WGS sequence"/>
</dbReference>
<sequence>MKRSHAVVVGGLCLAYHSVMLLLGGTANGYDIALVPYKTNFSEGERLCKLLGFDGFAVLNTPEAFEQALNYTAELRSEGMGIQIGLRYMNESDTFFWDDGTEAAADLPWWRDQPKTFNGWFCLIYHRGYLMSSKLKNRKRALCGNHNRKRETSGFTLVGSEPVAFENATLKEVTAFSYMSCVMRCGMEHRCRAAMFSQTINQSKR</sequence>
<evidence type="ECO:0000313" key="2">
    <source>
        <dbReference type="Proteomes" id="UP001283361"/>
    </source>
</evidence>
<dbReference type="CDD" id="cd00037">
    <property type="entry name" value="CLECT"/>
    <property type="match status" value="1"/>
</dbReference>